<reference evidence="2 3" key="1">
    <citation type="submission" date="2018-07" db="EMBL/GenBank/DDBJ databases">
        <title>Genomic Encyclopedia of Type Strains, Phase IV (KMG-IV): sequencing the most valuable type-strain genomes for metagenomic binning, comparative biology and taxonomic classification.</title>
        <authorList>
            <person name="Goeker M."/>
        </authorList>
    </citation>
    <scope>NUCLEOTIDE SEQUENCE [LARGE SCALE GENOMIC DNA]</scope>
    <source>
        <strain evidence="2 3">DSM 100911</strain>
    </source>
</reference>
<dbReference type="AlphaFoldDB" id="A0A369AEY8"/>
<gene>
    <name evidence="2" type="ORF">DFR45_1262</name>
</gene>
<comment type="caution">
    <text evidence="2">The sequence shown here is derived from an EMBL/GenBank/DDBJ whole genome shotgun (WGS) entry which is preliminary data.</text>
</comment>
<dbReference type="GO" id="GO:0004519">
    <property type="term" value="F:endonuclease activity"/>
    <property type="evidence" value="ECO:0007669"/>
    <property type="project" value="UniProtKB-KW"/>
</dbReference>
<keyword evidence="2" id="KW-0255">Endonuclease</keyword>
<dbReference type="Proteomes" id="UP000252174">
    <property type="component" value="Unassembled WGS sequence"/>
</dbReference>
<proteinExistence type="predicted"/>
<name>A0A369AEY8_9BURK</name>
<evidence type="ECO:0000313" key="3">
    <source>
        <dbReference type="Proteomes" id="UP000252174"/>
    </source>
</evidence>
<dbReference type="InterPro" id="IPR038717">
    <property type="entry name" value="Tc1-like_DDE_dom"/>
</dbReference>
<organism evidence="2 3">
    <name type="scientific">Extensimonas vulgaris</name>
    <dbReference type="NCBI Taxonomy" id="1031594"/>
    <lineage>
        <taxon>Bacteria</taxon>
        <taxon>Pseudomonadati</taxon>
        <taxon>Pseudomonadota</taxon>
        <taxon>Betaproteobacteria</taxon>
        <taxon>Burkholderiales</taxon>
        <taxon>Comamonadaceae</taxon>
        <taxon>Extensimonas</taxon>
    </lineage>
</organism>
<evidence type="ECO:0000259" key="1">
    <source>
        <dbReference type="Pfam" id="PF13358"/>
    </source>
</evidence>
<dbReference type="Gene3D" id="3.30.420.10">
    <property type="entry name" value="Ribonuclease H-like superfamily/Ribonuclease H"/>
    <property type="match status" value="1"/>
</dbReference>
<dbReference type="InterPro" id="IPR036397">
    <property type="entry name" value="RNaseH_sf"/>
</dbReference>
<keyword evidence="2" id="KW-0540">Nuclease</keyword>
<evidence type="ECO:0000313" key="2">
    <source>
        <dbReference type="EMBL" id="RCX06856.1"/>
    </source>
</evidence>
<dbReference type="PANTHER" id="PTHR46564:SF1">
    <property type="entry name" value="TRANSPOSASE"/>
    <property type="match status" value="1"/>
</dbReference>
<protein>
    <submittedName>
        <fullName evidence="2">DDE superfamily endonuclease</fullName>
    </submittedName>
</protein>
<dbReference type="PANTHER" id="PTHR46564">
    <property type="entry name" value="TRANSPOSASE"/>
    <property type="match status" value="1"/>
</dbReference>
<sequence>MSCQPNVQRSWSPLGQPHCMDASASRRRVNVLGALNWGTKKLDYRLHEGSVCRTHYTQFLDELARSSDPEKWTFAVMDNASIHHNLDTHLCQEWLLQHKFLPLYLPPYSPELNPIEMLWKQAKYHWRSFKSWAKEQLLAEVQALLDGYGKTFHISFK</sequence>
<keyword evidence="3" id="KW-1185">Reference proteome</keyword>
<dbReference type="EMBL" id="QPJU01000026">
    <property type="protein sequence ID" value="RCX06856.1"/>
    <property type="molecule type" value="Genomic_DNA"/>
</dbReference>
<feature type="domain" description="Tc1-like transposase DDE" evidence="1">
    <location>
        <begin position="4"/>
        <end position="134"/>
    </location>
</feature>
<dbReference type="Pfam" id="PF13358">
    <property type="entry name" value="DDE_3"/>
    <property type="match status" value="1"/>
</dbReference>
<accession>A0A369AEY8</accession>
<dbReference type="GO" id="GO:0003676">
    <property type="term" value="F:nucleic acid binding"/>
    <property type="evidence" value="ECO:0007669"/>
    <property type="project" value="InterPro"/>
</dbReference>
<keyword evidence="2" id="KW-0378">Hydrolase</keyword>